<keyword evidence="4" id="KW-1133">Transmembrane helix</keyword>
<dbReference type="EMBL" id="UOEJ01000127">
    <property type="protein sequence ID" value="VAW00037.1"/>
    <property type="molecule type" value="Genomic_DNA"/>
</dbReference>
<gene>
    <name evidence="6" type="ORF">MNBD_ALPHA01-2321</name>
</gene>
<sequence>MIFLGILAGILILGYIWYVSLVGKKNSALEALSSIDVQLKKRHDLLPNILKIAKKFMDHEKDIMTRVTEMRALAGKSYDRGNADEVAGHLAAESGLSAAMMQFFAVAENYPDLKSNQNMVRAQETFEEVEGHIAAARRFYNSCVTSLNNAVQIFPGNIIAGLANIQSMPFFEMAEGEKKPVDASDFL</sequence>
<evidence type="ECO:0000256" key="3">
    <source>
        <dbReference type="ARBA" id="ARBA00022692"/>
    </source>
</evidence>
<proteinExistence type="inferred from homology"/>
<dbReference type="AlphaFoldDB" id="A0A3B0SGD6"/>
<comment type="subcellular location">
    <subcellularLocation>
        <location evidence="1">Membrane</location>
        <topology evidence="1">Single-pass membrane protein</topology>
    </subcellularLocation>
</comment>
<evidence type="ECO:0000256" key="4">
    <source>
        <dbReference type="ARBA" id="ARBA00022989"/>
    </source>
</evidence>
<comment type="similarity">
    <text evidence="2">Belongs to the LemA family.</text>
</comment>
<keyword evidence="5" id="KW-0472">Membrane</keyword>
<protein>
    <submittedName>
        <fullName evidence="6">LemA protein</fullName>
    </submittedName>
</protein>
<dbReference type="PANTHER" id="PTHR34478:SF2">
    <property type="entry name" value="MEMBRANE PROTEIN"/>
    <property type="match status" value="1"/>
</dbReference>
<accession>A0A3B0SGD6</accession>
<evidence type="ECO:0000256" key="2">
    <source>
        <dbReference type="ARBA" id="ARBA00008854"/>
    </source>
</evidence>
<evidence type="ECO:0000256" key="5">
    <source>
        <dbReference type="ARBA" id="ARBA00023136"/>
    </source>
</evidence>
<organism evidence="6">
    <name type="scientific">hydrothermal vent metagenome</name>
    <dbReference type="NCBI Taxonomy" id="652676"/>
    <lineage>
        <taxon>unclassified sequences</taxon>
        <taxon>metagenomes</taxon>
        <taxon>ecological metagenomes</taxon>
    </lineage>
</organism>
<evidence type="ECO:0000313" key="6">
    <source>
        <dbReference type="EMBL" id="VAW00037.1"/>
    </source>
</evidence>
<keyword evidence="3" id="KW-0812">Transmembrane</keyword>
<dbReference type="SUPFAM" id="SSF140478">
    <property type="entry name" value="LemA-like"/>
    <property type="match status" value="1"/>
</dbReference>
<dbReference type="Pfam" id="PF04011">
    <property type="entry name" value="LemA"/>
    <property type="match status" value="1"/>
</dbReference>
<dbReference type="InterPro" id="IPR023353">
    <property type="entry name" value="LemA-like_dom_sf"/>
</dbReference>
<dbReference type="Gene3D" id="1.20.1440.20">
    <property type="entry name" value="LemA-like domain"/>
    <property type="match status" value="1"/>
</dbReference>
<dbReference type="InterPro" id="IPR007156">
    <property type="entry name" value="MamQ_LemA"/>
</dbReference>
<dbReference type="PANTHER" id="PTHR34478">
    <property type="entry name" value="PROTEIN LEMA"/>
    <property type="match status" value="1"/>
</dbReference>
<evidence type="ECO:0000256" key="1">
    <source>
        <dbReference type="ARBA" id="ARBA00004167"/>
    </source>
</evidence>
<dbReference type="GO" id="GO:0016020">
    <property type="term" value="C:membrane"/>
    <property type="evidence" value="ECO:0007669"/>
    <property type="project" value="UniProtKB-SubCell"/>
</dbReference>
<reference evidence="6" key="1">
    <citation type="submission" date="2018-06" db="EMBL/GenBank/DDBJ databases">
        <authorList>
            <person name="Zhirakovskaya E."/>
        </authorList>
    </citation>
    <scope>NUCLEOTIDE SEQUENCE</scope>
</reference>
<name>A0A3B0SGD6_9ZZZZ</name>